<dbReference type="EMBL" id="JAZHRV010000001">
    <property type="protein sequence ID" value="MEH2557409.1"/>
    <property type="molecule type" value="Genomic_DNA"/>
</dbReference>
<evidence type="ECO:0000256" key="1">
    <source>
        <dbReference type="SAM" id="Phobius"/>
    </source>
</evidence>
<name>A0ABU8BH03_9BRAD</name>
<reference evidence="2 3" key="1">
    <citation type="submission" date="2024-02" db="EMBL/GenBank/DDBJ databases">
        <title>Adaptive strategies in a cosmopolitan and abundant soil bacterium.</title>
        <authorList>
            <person name="Carini P."/>
        </authorList>
    </citation>
    <scope>NUCLEOTIDE SEQUENCE [LARGE SCALE GENOMIC DNA]</scope>
    <source>
        <strain evidence="2 3">AZCC 1608</strain>
    </source>
</reference>
<keyword evidence="3" id="KW-1185">Reference proteome</keyword>
<sequence>MLAGMLFTAAGFACGVVFRLGAFAIGVAALIAGYALLLGLANASWNVLAIELLLALLFLQVGYVGAVVARICLIKLKARSPGFARLHAILHVARASKTDHSTS</sequence>
<dbReference type="Proteomes" id="UP001364224">
    <property type="component" value="Unassembled WGS sequence"/>
</dbReference>
<accession>A0ABU8BH03</accession>
<feature type="transmembrane region" description="Helical" evidence="1">
    <location>
        <begin position="12"/>
        <end position="37"/>
    </location>
</feature>
<keyword evidence="1" id="KW-1133">Transmembrane helix</keyword>
<keyword evidence="1" id="KW-0812">Transmembrane</keyword>
<keyword evidence="1" id="KW-0472">Membrane</keyword>
<dbReference type="RefSeq" id="WP_334483572.1">
    <property type="nucleotide sequence ID" value="NZ_JAZHRV010000001.1"/>
</dbReference>
<organism evidence="2 3">
    <name type="scientific">Bradyrhizobium algeriense</name>
    <dbReference type="NCBI Taxonomy" id="634784"/>
    <lineage>
        <taxon>Bacteria</taxon>
        <taxon>Pseudomonadati</taxon>
        <taxon>Pseudomonadota</taxon>
        <taxon>Alphaproteobacteria</taxon>
        <taxon>Hyphomicrobiales</taxon>
        <taxon>Nitrobacteraceae</taxon>
        <taxon>Bradyrhizobium</taxon>
    </lineage>
</organism>
<evidence type="ECO:0000313" key="2">
    <source>
        <dbReference type="EMBL" id="MEH2557409.1"/>
    </source>
</evidence>
<feature type="transmembrane region" description="Helical" evidence="1">
    <location>
        <begin position="43"/>
        <end position="69"/>
    </location>
</feature>
<comment type="caution">
    <text evidence="2">The sequence shown here is derived from an EMBL/GenBank/DDBJ whole genome shotgun (WGS) entry which is preliminary data.</text>
</comment>
<gene>
    <name evidence="2" type="ORF">V1286_004938</name>
</gene>
<protein>
    <submittedName>
        <fullName evidence="2">Uncharacterized protein</fullName>
    </submittedName>
</protein>
<proteinExistence type="predicted"/>
<evidence type="ECO:0000313" key="3">
    <source>
        <dbReference type="Proteomes" id="UP001364224"/>
    </source>
</evidence>